<dbReference type="SUPFAM" id="SSF48452">
    <property type="entry name" value="TPR-like"/>
    <property type="match status" value="1"/>
</dbReference>
<feature type="chain" id="PRO_5045237428" description="Tetratricopeptide repeat protein" evidence="2">
    <location>
        <begin position="31"/>
        <end position="1101"/>
    </location>
</feature>
<evidence type="ECO:0000256" key="2">
    <source>
        <dbReference type="SAM" id="SignalP"/>
    </source>
</evidence>
<feature type="compositionally biased region" description="Basic and acidic residues" evidence="1">
    <location>
        <begin position="1074"/>
        <end position="1083"/>
    </location>
</feature>
<keyword evidence="4" id="KW-1185">Reference proteome</keyword>
<evidence type="ECO:0008006" key="5">
    <source>
        <dbReference type="Google" id="ProtNLM"/>
    </source>
</evidence>
<keyword evidence="2" id="KW-0732">Signal</keyword>
<evidence type="ECO:0000313" key="4">
    <source>
        <dbReference type="Proteomes" id="UP001055057"/>
    </source>
</evidence>
<proteinExistence type="predicted"/>
<protein>
    <recommendedName>
        <fullName evidence="5">Tetratricopeptide repeat protein</fullName>
    </recommendedName>
</protein>
<accession>A0ABQ4TS00</accession>
<feature type="compositionally biased region" description="Low complexity" evidence="1">
    <location>
        <begin position="1084"/>
        <end position="1101"/>
    </location>
</feature>
<dbReference type="Proteomes" id="UP001055057">
    <property type="component" value="Unassembled WGS sequence"/>
</dbReference>
<feature type="region of interest" description="Disordered" evidence="1">
    <location>
        <begin position="259"/>
        <end position="291"/>
    </location>
</feature>
<reference evidence="3" key="2">
    <citation type="submission" date="2021-08" db="EMBL/GenBank/DDBJ databases">
        <authorList>
            <person name="Tani A."/>
            <person name="Ola A."/>
            <person name="Ogura Y."/>
            <person name="Katsura K."/>
            <person name="Hayashi T."/>
        </authorList>
    </citation>
    <scope>NUCLEOTIDE SEQUENCE</scope>
    <source>
        <strain evidence="3">DSM 23632</strain>
    </source>
</reference>
<name>A0ABQ4TS00_9HYPH</name>
<dbReference type="RefSeq" id="WP_238180597.1">
    <property type="nucleotide sequence ID" value="NZ_BPRB01000003.1"/>
</dbReference>
<dbReference type="EMBL" id="BPRB01000003">
    <property type="protein sequence ID" value="GJE57955.1"/>
    <property type="molecule type" value="Genomic_DNA"/>
</dbReference>
<evidence type="ECO:0000256" key="1">
    <source>
        <dbReference type="SAM" id="MobiDB-lite"/>
    </source>
</evidence>
<organism evidence="3 4">
    <name type="scientific">Methylobacterium trifolii</name>
    <dbReference type="NCBI Taxonomy" id="1003092"/>
    <lineage>
        <taxon>Bacteria</taxon>
        <taxon>Pseudomonadati</taxon>
        <taxon>Pseudomonadota</taxon>
        <taxon>Alphaproteobacteria</taxon>
        <taxon>Hyphomicrobiales</taxon>
        <taxon>Methylobacteriaceae</taxon>
        <taxon>Methylobacterium</taxon>
    </lineage>
</organism>
<gene>
    <name evidence="3" type="ORF">MPOCJGCO_0031</name>
</gene>
<feature type="region of interest" description="Disordered" evidence="1">
    <location>
        <begin position="1074"/>
        <end position="1101"/>
    </location>
</feature>
<sequence length="1101" mass="116153">MGAGDDSKRRCGLRAGVALSLLLGIAEAQAARLIAAKGTEPAGYGRIALTFDKAVSVKARLAGTVLVLTYGERVASGPEHLTDEMPSYVATVRRDPDGGGLRIALPKPYRVNLQEAGEKVFVDLLPEGWTGLVPPLPPDVVADLARRAQAAEAALKLRAPPPIRRPLAVELATLPTLLRLSLRLPPGTDTTTVVEGPATRLRVSGAWTIDANETRGRTKPALATLATETDDASASLVLTPTDGYVVLAEREDDTLTLDVVRKPAPGPKPEPEAARRAAAPDPAPAAVPKAAPAAQPVEAVAAPPERQAGSGMVFPFRTLPPAALFERAGVATLALETGEPVALPPPGETGLRGLGEPRRVGKIVLVQVVVPPGRLIDLLPVRTGTGLGWELTAGDALSSSDTLNAVRRPDGAGHVGVALDLKQPGSATWLDLDGERIALVTTAARRPAGIAKRQRFVDFELLPSRLGLAVLAGADDLTVRPDLDGVAIGREGGLAVTSVARRAEVALAEAGAPAISREAWDQARLGDVRETIRRQFAAAVAAPLGARGPLRLDLARTLVANGYDPEALAVIEVAGADDPLLAGQHDTAILRGLAQTRLNRLEEARRTLGTEALKRDPEAALWRAMADAQDGNWREAETGFLTALAFAARYPDDLAAAIRTTTAEAAIENGDVQGAIDRLALAGRQGLTPLVRDRQALVKARIEEATGGTDAALDDYGRLADAAERPVAAAAAIRGTLLAQAAGRIKPAEAIDRLERLAITWHGGETEDAITAGLARLYAAAGRWRDAFTATRRANAAAPASALSRTLTSEAQALFDDLFLGAKADRVAGIESVALYFDFKEFAPIGRRGDEVVRRLADRLVGLDLLDSAADLLQHQVDTRLTGPARAGVATRLATIRLMDGKPMMALEAIDATYLPELPGELRRARSLIRARALSDLTRTDLALETIEGEEGADVQRLRADILWSARRWREAGEAHEALLGSAWRGGKPLDEPARADVIRAALAYDLASEGIGLERLKAKFSGPMAESADARTFALLTAANPTRQPGFREIAQRASNAETLAAFLTEYRKRYPDGAVPERGKAAEAPGQQTQAEAEAAPPG</sequence>
<reference evidence="3" key="1">
    <citation type="journal article" date="2021" name="Front. Microbiol.">
        <title>Comprehensive Comparative Genomics and Phenotyping of Methylobacterium Species.</title>
        <authorList>
            <person name="Alessa O."/>
            <person name="Ogura Y."/>
            <person name="Fujitani Y."/>
            <person name="Takami H."/>
            <person name="Hayashi T."/>
            <person name="Sahin N."/>
            <person name="Tani A."/>
        </authorList>
    </citation>
    <scope>NUCLEOTIDE SEQUENCE</scope>
    <source>
        <strain evidence="3">DSM 23632</strain>
    </source>
</reference>
<evidence type="ECO:0000313" key="3">
    <source>
        <dbReference type="EMBL" id="GJE57955.1"/>
    </source>
</evidence>
<feature type="signal peptide" evidence="2">
    <location>
        <begin position="1"/>
        <end position="30"/>
    </location>
</feature>
<feature type="compositionally biased region" description="Low complexity" evidence="1">
    <location>
        <begin position="276"/>
        <end position="291"/>
    </location>
</feature>
<dbReference type="InterPro" id="IPR011990">
    <property type="entry name" value="TPR-like_helical_dom_sf"/>
</dbReference>
<comment type="caution">
    <text evidence="3">The sequence shown here is derived from an EMBL/GenBank/DDBJ whole genome shotgun (WGS) entry which is preliminary data.</text>
</comment>